<keyword evidence="3" id="KW-1185">Reference proteome</keyword>
<comment type="caution">
    <text evidence="2">The sequence shown here is derived from an EMBL/GenBank/DDBJ whole genome shotgun (WGS) entry which is preliminary data.</text>
</comment>
<evidence type="ECO:0000313" key="3">
    <source>
        <dbReference type="Proteomes" id="UP000317494"/>
    </source>
</evidence>
<dbReference type="AlphaFoldDB" id="A0A507DRK0"/>
<accession>A0A507DRK0</accession>
<dbReference type="Proteomes" id="UP000317494">
    <property type="component" value="Unassembled WGS sequence"/>
</dbReference>
<organism evidence="2 3">
    <name type="scientific">Synchytrium endobioticum</name>
    <dbReference type="NCBI Taxonomy" id="286115"/>
    <lineage>
        <taxon>Eukaryota</taxon>
        <taxon>Fungi</taxon>
        <taxon>Fungi incertae sedis</taxon>
        <taxon>Chytridiomycota</taxon>
        <taxon>Chytridiomycota incertae sedis</taxon>
        <taxon>Chytridiomycetes</taxon>
        <taxon>Synchytriales</taxon>
        <taxon>Synchytriaceae</taxon>
        <taxon>Synchytrium</taxon>
    </lineage>
</organism>
<protein>
    <submittedName>
        <fullName evidence="2">Uncharacterized protein</fullName>
    </submittedName>
</protein>
<dbReference type="VEuPathDB" id="FungiDB:SeMB42_g00568"/>
<dbReference type="EMBL" id="QEAM01000024">
    <property type="protein sequence ID" value="TPX49966.1"/>
    <property type="molecule type" value="Genomic_DNA"/>
</dbReference>
<reference evidence="3 4" key="1">
    <citation type="journal article" date="2019" name="Sci. Rep.">
        <title>Comparative genomics of chytrid fungi reveal insights into the obligate biotrophic and pathogenic lifestyle of Synchytrium endobioticum.</title>
        <authorList>
            <person name="van de Vossenberg B.T.L.H."/>
            <person name="Warris S."/>
            <person name="Nguyen H.D.T."/>
            <person name="van Gent-Pelzer M.P.E."/>
            <person name="Joly D.L."/>
            <person name="van de Geest H.C."/>
            <person name="Bonants P.J.M."/>
            <person name="Smith D.S."/>
            <person name="Levesque C.A."/>
            <person name="van der Lee T.A.J."/>
        </authorList>
    </citation>
    <scope>NUCLEOTIDE SEQUENCE [LARGE SCALE GENOMIC DNA]</scope>
    <source>
        <strain evidence="1 4">LEV6574</strain>
        <strain evidence="2 3">MB42</strain>
    </source>
</reference>
<dbReference type="Proteomes" id="UP000320475">
    <property type="component" value="Unassembled WGS sequence"/>
</dbReference>
<name>A0A507DRK0_9FUNG</name>
<gene>
    <name evidence="1" type="ORF">SeLEV6574_g01150</name>
    <name evidence="2" type="ORF">SeMB42_g00568</name>
</gene>
<evidence type="ECO:0000313" key="1">
    <source>
        <dbReference type="EMBL" id="TPX49966.1"/>
    </source>
</evidence>
<evidence type="ECO:0000313" key="2">
    <source>
        <dbReference type="EMBL" id="TPX53885.1"/>
    </source>
</evidence>
<proteinExistence type="predicted"/>
<evidence type="ECO:0000313" key="4">
    <source>
        <dbReference type="Proteomes" id="UP000320475"/>
    </source>
</evidence>
<dbReference type="EMBL" id="QEAN01000011">
    <property type="protein sequence ID" value="TPX53885.1"/>
    <property type="molecule type" value="Genomic_DNA"/>
</dbReference>
<sequence length="218" mass="24180">MHRHRGRIQFPNDDAMLKDALVSAFGLHHSPILVPVARWGNFIPALNEILLIAGRLEFDHILYQSVEASASKALLDVLQSYLDEDTLVVGKCFKDHQFQCGPRVLNGVTAPWNTLALWSVKKLALTGFLLVAEGLYGVAGGVEEVSVIALHQTIRPTSSKAKLIKIKDEPVDCWTTDWTEPGRREWHATKMASKISRPAAHVDLLNLGDLGVVEHIEH</sequence>
<dbReference type="OrthoDB" id="9973624at2759"/>